<comment type="caution">
    <text evidence="1">The sequence shown here is derived from an EMBL/GenBank/DDBJ whole genome shotgun (WGS) entry which is preliminary data.</text>
</comment>
<proteinExistence type="predicted"/>
<keyword evidence="2" id="KW-1185">Reference proteome</keyword>
<dbReference type="RefSeq" id="WP_066892342.1">
    <property type="nucleotide sequence ID" value="NZ_LAXD01000002.1"/>
</dbReference>
<evidence type="ECO:0000313" key="2">
    <source>
        <dbReference type="Proteomes" id="UP000070188"/>
    </source>
</evidence>
<evidence type="ECO:0000313" key="1">
    <source>
        <dbReference type="EMBL" id="KWW97360.1"/>
    </source>
</evidence>
<dbReference type="AlphaFoldDB" id="A0A132MHM0"/>
<protein>
    <submittedName>
        <fullName evidence="1">Uncharacterized protein</fullName>
    </submittedName>
</protein>
<geneLocation type="plasmid" evidence="1">
    <name>unnamed</name>
</geneLocation>
<accession>A0A132MHM0</accession>
<dbReference type="PATRIC" id="fig|1469144.10.peg.7"/>
<name>A0A132MHM0_9ACTN</name>
<sequence>MAVTKSTFINQFEIAGFDVMRYQGQLRAVRKGVMVTLDPENAFAYYRVTTGHPTDAGSFWTARFDMNAPINVVIDFARSLGDTNGGATGLSLAK</sequence>
<dbReference type="EMBL" id="LAXD01000002">
    <property type="protein sequence ID" value="KWW97360.1"/>
    <property type="molecule type" value="Genomic_DNA"/>
</dbReference>
<keyword evidence="1" id="KW-0614">Plasmid</keyword>
<organism evidence="1 2">
    <name type="scientific">Carbonactinospora thermoautotrophica</name>
    <dbReference type="NCBI Taxonomy" id="1469144"/>
    <lineage>
        <taxon>Bacteria</taxon>
        <taxon>Bacillati</taxon>
        <taxon>Actinomycetota</taxon>
        <taxon>Actinomycetes</taxon>
        <taxon>Kitasatosporales</taxon>
        <taxon>Carbonactinosporaceae</taxon>
        <taxon>Carbonactinospora</taxon>
    </lineage>
</organism>
<reference evidence="2" key="1">
    <citation type="submission" date="2015-04" db="EMBL/GenBank/DDBJ databases">
        <title>Physiological reanalysis, assessment of diazotrophy, and genome sequences of multiple isolates of Streptomyces thermoautotrophicus.</title>
        <authorList>
            <person name="MacKellar D.C."/>
            <person name="Lieber L."/>
            <person name="Norman J."/>
            <person name="Bolger A."/>
            <person name="Tobin C."/>
            <person name="Murray J.W."/>
            <person name="Chang R."/>
            <person name="Ford T."/>
            <person name="Nguyen P.Q."/>
            <person name="Woodward J."/>
            <person name="Permingeat H."/>
            <person name="Joshi N.S."/>
            <person name="Silver P.A."/>
            <person name="Usadel B."/>
            <person name="Rutherford A.W."/>
            <person name="Friesen M."/>
            <person name="Prell J."/>
        </authorList>
    </citation>
    <scope>NUCLEOTIDE SEQUENCE [LARGE SCALE GENOMIC DNA]</scope>
    <source>
        <strain evidence="2">H1</strain>
    </source>
</reference>
<dbReference type="Proteomes" id="UP000070188">
    <property type="component" value="Unassembled WGS sequence"/>
</dbReference>
<gene>
    <name evidence="1" type="ORF">LI90_4332</name>
</gene>